<feature type="transmembrane region" description="Helical" evidence="1">
    <location>
        <begin position="29"/>
        <end position="48"/>
    </location>
</feature>
<keyword evidence="1" id="KW-1133">Transmembrane helix</keyword>
<keyword evidence="1" id="KW-0472">Membrane</keyword>
<feature type="transmembrane region" description="Helical" evidence="1">
    <location>
        <begin position="5"/>
        <end position="23"/>
    </location>
</feature>
<reference evidence="3" key="1">
    <citation type="submission" date="2016-10" db="EMBL/GenBank/DDBJ databases">
        <authorList>
            <person name="Varghese N."/>
        </authorList>
    </citation>
    <scope>NUCLEOTIDE SEQUENCE [LARGE SCALE GENOMIC DNA]</scope>
    <source>
        <strain evidence="3">DSM 17980</strain>
    </source>
</reference>
<name>A0A1I7KLW4_9BACL</name>
<evidence type="ECO:0000313" key="2">
    <source>
        <dbReference type="EMBL" id="SFU98401.1"/>
    </source>
</evidence>
<dbReference type="EMBL" id="FPBV01000017">
    <property type="protein sequence ID" value="SFU98401.1"/>
    <property type="molecule type" value="Genomic_DNA"/>
</dbReference>
<organism evidence="2 3">
    <name type="scientific">Alicyclobacillus macrosporangiidus</name>
    <dbReference type="NCBI Taxonomy" id="392015"/>
    <lineage>
        <taxon>Bacteria</taxon>
        <taxon>Bacillati</taxon>
        <taxon>Bacillota</taxon>
        <taxon>Bacilli</taxon>
        <taxon>Bacillales</taxon>
        <taxon>Alicyclobacillaceae</taxon>
        <taxon>Alicyclobacillus</taxon>
    </lineage>
</organism>
<dbReference type="RefSeq" id="WP_175511536.1">
    <property type="nucleotide sequence ID" value="NZ_FPBV01000017.1"/>
</dbReference>
<dbReference type="Proteomes" id="UP000183508">
    <property type="component" value="Unassembled WGS sequence"/>
</dbReference>
<gene>
    <name evidence="2" type="ORF">SAMN05421543_11716</name>
</gene>
<proteinExistence type="predicted"/>
<sequence length="54" mass="5775">MFKYYAGIAIMCVIFAVLALFFSANAATLATIFMGMAAAFIAIGFVTSGPESRW</sequence>
<dbReference type="AlphaFoldDB" id="A0A1I7KLW4"/>
<keyword evidence="3" id="KW-1185">Reference proteome</keyword>
<protein>
    <submittedName>
        <fullName evidence="2">Uncharacterized protein</fullName>
    </submittedName>
</protein>
<evidence type="ECO:0000256" key="1">
    <source>
        <dbReference type="SAM" id="Phobius"/>
    </source>
</evidence>
<dbReference type="eggNOG" id="ENOG502ZTKE">
    <property type="taxonomic scope" value="Bacteria"/>
</dbReference>
<keyword evidence="1" id="KW-0812">Transmembrane</keyword>
<accession>A0A1I7KLW4</accession>
<evidence type="ECO:0000313" key="3">
    <source>
        <dbReference type="Proteomes" id="UP000183508"/>
    </source>
</evidence>